<dbReference type="Proteomes" id="UP000298663">
    <property type="component" value="Unassembled WGS sequence"/>
</dbReference>
<dbReference type="AlphaFoldDB" id="A0A4U8UPH4"/>
<organism evidence="2 3">
    <name type="scientific">Steinernema carpocapsae</name>
    <name type="common">Entomopathogenic nematode</name>
    <dbReference type="NCBI Taxonomy" id="34508"/>
    <lineage>
        <taxon>Eukaryota</taxon>
        <taxon>Metazoa</taxon>
        <taxon>Ecdysozoa</taxon>
        <taxon>Nematoda</taxon>
        <taxon>Chromadorea</taxon>
        <taxon>Rhabditida</taxon>
        <taxon>Tylenchina</taxon>
        <taxon>Panagrolaimomorpha</taxon>
        <taxon>Strongyloidoidea</taxon>
        <taxon>Steinernematidae</taxon>
        <taxon>Steinernema</taxon>
    </lineage>
</organism>
<keyword evidence="3" id="KW-1185">Reference proteome</keyword>
<gene>
    <name evidence="2" type="ORF">L596_001162</name>
</gene>
<accession>A0A4U8UPH4</accession>
<evidence type="ECO:0000256" key="1">
    <source>
        <dbReference type="SAM" id="MobiDB-lite"/>
    </source>
</evidence>
<reference evidence="2 3" key="1">
    <citation type="journal article" date="2015" name="Genome Biol.">
        <title>Comparative genomics of Steinernema reveals deeply conserved gene regulatory networks.</title>
        <authorList>
            <person name="Dillman A.R."/>
            <person name="Macchietto M."/>
            <person name="Porter C.F."/>
            <person name="Rogers A."/>
            <person name="Williams B."/>
            <person name="Antoshechkin I."/>
            <person name="Lee M.M."/>
            <person name="Goodwin Z."/>
            <person name="Lu X."/>
            <person name="Lewis E.E."/>
            <person name="Goodrich-Blair H."/>
            <person name="Stock S.P."/>
            <person name="Adams B.J."/>
            <person name="Sternberg P.W."/>
            <person name="Mortazavi A."/>
        </authorList>
    </citation>
    <scope>NUCLEOTIDE SEQUENCE [LARGE SCALE GENOMIC DNA]</scope>
    <source>
        <strain evidence="2 3">ALL</strain>
    </source>
</reference>
<comment type="caution">
    <text evidence="2">The sequence shown here is derived from an EMBL/GenBank/DDBJ whole genome shotgun (WGS) entry which is preliminary data.</text>
</comment>
<evidence type="ECO:0000313" key="2">
    <source>
        <dbReference type="EMBL" id="TMS33418.1"/>
    </source>
</evidence>
<feature type="region of interest" description="Disordered" evidence="1">
    <location>
        <begin position="1"/>
        <end position="53"/>
    </location>
</feature>
<evidence type="ECO:0000313" key="3">
    <source>
        <dbReference type="Proteomes" id="UP000298663"/>
    </source>
</evidence>
<protein>
    <submittedName>
        <fullName evidence="2">Uncharacterized protein</fullName>
    </submittedName>
</protein>
<feature type="compositionally biased region" description="Polar residues" evidence="1">
    <location>
        <begin position="1"/>
        <end position="11"/>
    </location>
</feature>
<feature type="compositionally biased region" description="Basic residues" evidence="1">
    <location>
        <begin position="42"/>
        <end position="53"/>
    </location>
</feature>
<reference evidence="2 3" key="2">
    <citation type="journal article" date="2019" name="G3 (Bethesda)">
        <title>Hybrid Assembly of the Genome of the Entomopathogenic Nematode Steinernema carpocapsae Identifies the X-Chromosome.</title>
        <authorList>
            <person name="Serra L."/>
            <person name="Macchietto M."/>
            <person name="Macias-Munoz A."/>
            <person name="McGill C.J."/>
            <person name="Rodriguez I.M."/>
            <person name="Rodriguez B."/>
            <person name="Murad R."/>
            <person name="Mortazavi A."/>
        </authorList>
    </citation>
    <scope>NUCLEOTIDE SEQUENCE [LARGE SCALE GENOMIC DNA]</scope>
    <source>
        <strain evidence="2 3">ALL</strain>
    </source>
</reference>
<sequence>MESSNTSSNGRISRPVRILGSQKKTAKDVRKPSLISSAAMPLRKRPGRRRSRARLQDARLHGLLLLRLTPRSGSSAV</sequence>
<name>A0A4U8UPH4_STECR</name>
<dbReference type="EMBL" id="AZBU02000001">
    <property type="protein sequence ID" value="TMS33418.1"/>
    <property type="molecule type" value="Genomic_DNA"/>
</dbReference>
<proteinExistence type="predicted"/>